<proteinExistence type="predicted"/>
<feature type="compositionally biased region" description="Basic and acidic residues" evidence="1">
    <location>
        <begin position="130"/>
        <end position="139"/>
    </location>
</feature>
<feature type="region of interest" description="Disordered" evidence="1">
    <location>
        <begin position="1"/>
        <end position="31"/>
    </location>
</feature>
<feature type="compositionally biased region" description="Acidic residues" evidence="1">
    <location>
        <begin position="63"/>
        <end position="75"/>
    </location>
</feature>
<feature type="compositionally biased region" description="Acidic residues" evidence="1">
    <location>
        <begin position="101"/>
        <end position="129"/>
    </location>
</feature>
<comment type="caution">
    <text evidence="2">The sequence shown here is derived from an EMBL/GenBank/DDBJ whole genome shotgun (WGS) entry which is preliminary data.</text>
</comment>
<sequence length="374" mass="40600">MPNDGSLDALPLSPCTDGSLGFGPEYLGTAPFKALDTPAADVAIERTAALGESKKDDETKSEEQDDNVNDKDEEEEKKGGEQEVKAEEIVATVANITLEDTVVEEATEACEAQQDVEEENKEGVEEEHEGEQAAEQKEVRVEQTVPVIEDFVEVAAALDVSSLFSETPSEESVAPTRAAVLKLTQKPTDEPMASGIPNRPVLSGMPTHGQTRGLSAASLALKKKQAAENAAATLKAMAVELPETDSITNRIKMFGGASPNRSLGSRKCNVRDMVQKFKDVEDRNQDVIAHVEKGHNSAEPQGVCSAYSLSTASRPLRSTPRRKMSHELNENEARQMLRSAVTRRDVDERVGVIQESVQSVRNAKSLFERMALIE</sequence>
<gene>
    <name evidence="2" type="ORF">KVV02_005138</name>
</gene>
<name>A0A9P8CZY5_MORAP</name>
<feature type="compositionally biased region" description="Basic and acidic residues" evidence="1">
    <location>
        <begin position="52"/>
        <end position="62"/>
    </location>
</feature>
<dbReference type="EMBL" id="JAIFTL010000261">
    <property type="protein sequence ID" value="KAG9320755.1"/>
    <property type="molecule type" value="Genomic_DNA"/>
</dbReference>
<evidence type="ECO:0000256" key="1">
    <source>
        <dbReference type="SAM" id="MobiDB-lite"/>
    </source>
</evidence>
<organism evidence="2 3">
    <name type="scientific">Mortierella alpina</name>
    <name type="common">Oleaginous fungus</name>
    <name type="synonym">Mortierella renispora</name>
    <dbReference type="NCBI Taxonomy" id="64518"/>
    <lineage>
        <taxon>Eukaryota</taxon>
        <taxon>Fungi</taxon>
        <taxon>Fungi incertae sedis</taxon>
        <taxon>Mucoromycota</taxon>
        <taxon>Mortierellomycotina</taxon>
        <taxon>Mortierellomycetes</taxon>
        <taxon>Mortierellales</taxon>
        <taxon>Mortierellaceae</taxon>
        <taxon>Mortierella</taxon>
    </lineage>
</organism>
<dbReference type="Proteomes" id="UP000717515">
    <property type="component" value="Unassembled WGS sequence"/>
</dbReference>
<accession>A0A9P8CZY5</accession>
<feature type="region of interest" description="Disordered" evidence="1">
    <location>
        <begin position="100"/>
        <end position="139"/>
    </location>
</feature>
<reference evidence="2" key="1">
    <citation type="submission" date="2021-07" db="EMBL/GenBank/DDBJ databases">
        <title>Draft genome of Mortierella alpina, strain LL118, isolated from an aspen leaf litter sample.</title>
        <authorList>
            <person name="Yang S."/>
            <person name="Vinatzer B.A."/>
        </authorList>
    </citation>
    <scope>NUCLEOTIDE SEQUENCE</scope>
    <source>
        <strain evidence="2">LL118</strain>
    </source>
</reference>
<feature type="region of interest" description="Disordered" evidence="1">
    <location>
        <begin position="46"/>
        <end position="86"/>
    </location>
</feature>
<dbReference type="AlphaFoldDB" id="A0A9P8CZY5"/>
<evidence type="ECO:0000313" key="3">
    <source>
        <dbReference type="Proteomes" id="UP000717515"/>
    </source>
</evidence>
<protein>
    <submittedName>
        <fullName evidence="2">Uncharacterized protein</fullName>
    </submittedName>
</protein>
<feature type="compositionally biased region" description="Basic and acidic residues" evidence="1">
    <location>
        <begin position="76"/>
        <end position="86"/>
    </location>
</feature>
<evidence type="ECO:0000313" key="2">
    <source>
        <dbReference type="EMBL" id="KAG9320755.1"/>
    </source>
</evidence>